<sequence>MSIYGSNEHEEMVKEILSILKPEYLAIANKIPNLTPHEITIWHLTSLWMTAAQRLDRDKLAVHKEQFKFTLYTVGHIVELLDDTEWDQIEAEWMQHLACLRTFNDSFLGLYFQKKQLSDRTADFYNIYAWLIALHYWFGMSVYQKIEPKIKDQASDEYLIATESMNNLAANISAFTDRYDLGADVSDFVQQGLNLVVNKPSDSPWEIYFESHKDQIKIPSFSIAQ</sequence>
<gene>
    <name evidence="1" type="ORF">AOC33_01735</name>
</gene>
<reference evidence="1 2" key="1">
    <citation type="submission" date="2017-06" db="EMBL/GenBank/DDBJ databases">
        <title>Reclassification of a Polynucleobacter cosmopolitanus strain isolated from tropical Lake Victoria as Polynucleobacter victoriensis comb. nov.</title>
        <authorList>
            <person name="Hahn M.W."/>
        </authorList>
    </citation>
    <scope>NUCLEOTIDE SEQUENCE [LARGE SCALE GENOMIC DNA]</scope>
    <source>
        <strain evidence="1 2">MWH-MoIso2</strain>
    </source>
</reference>
<evidence type="ECO:0000313" key="2">
    <source>
        <dbReference type="Proteomes" id="UP000215188"/>
    </source>
</evidence>
<dbReference type="RefSeq" id="WP_089514883.1">
    <property type="nucleotide sequence ID" value="NZ_NJGG01000001.1"/>
</dbReference>
<comment type="caution">
    <text evidence="1">The sequence shown here is derived from an EMBL/GenBank/DDBJ whole genome shotgun (WGS) entry which is preliminary data.</text>
</comment>
<accession>A0A229FV35</accession>
<proteinExistence type="predicted"/>
<organism evidence="1 2">
    <name type="scientific">Polynucleobacter cosmopolitanus</name>
    <dbReference type="NCBI Taxonomy" id="351345"/>
    <lineage>
        <taxon>Bacteria</taxon>
        <taxon>Pseudomonadati</taxon>
        <taxon>Pseudomonadota</taxon>
        <taxon>Betaproteobacteria</taxon>
        <taxon>Burkholderiales</taxon>
        <taxon>Burkholderiaceae</taxon>
        <taxon>Polynucleobacter</taxon>
    </lineage>
</organism>
<keyword evidence="2" id="KW-1185">Reference proteome</keyword>
<dbReference type="EMBL" id="NJGG01000001">
    <property type="protein sequence ID" value="OXL15845.1"/>
    <property type="molecule type" value="Genomic_DNA"/>
</dbReference>
<protein>
    <submittedName>
        <fullName evidence="1">Uncharacterized protein</fullName>
    </submittedName>
</protein>
<evidence type="ECO:0000313" key="1">
    <source>
        <dbReference type="EMBL" id="OXL15845.1"/>
    </source>
</evidence>
<dbReference type="Proteomes" id="UP000215188">
    <property type="component" value="Unassembled WGS sequence"/>
</dbReference>
<dbReference type="AlphaFoldDB" id="A0A229FV35"/>
<name>A0A229FV35_9BURK</name>